<keyword evidence="2" id="KW-1133">Transmembrane helix</keyword>
<evidence type="ECO:0000313" key="3">
    <source>
        <dbReference type="EMBL" id="KAF5313667.1"/>
    </source>
</evidence>
<comment type="caution">
    <text evidence="3">The sequence shown here is derived from an EMBL/GenBank/DDBJ whole genome shotgun (WGS) entry which is preliminary data.</text>
</comment>
<protein>
    <submittedName>
        <fullName evidence="3">Uncharacterized protein</fullName>
    </submittedName>
</protein>
<gene>
    <name evidence="3" type="ORF">D9611_010200</name>
</gene>
<dbReference type="AlphaFoldDB" id="A0A8H5AZ63"/>
<proteinExistence type="predicted"/>
<keyword evidence="2" id="KW-0812">Transmembrane</keyword>
<keyword evidence="4" id="KW-1185">Reference proteome</keyword>
<name>A0A8H5AZ63_9AGAR</name>
<evidence type="ECO:0000256" key="2">
    <source>
        <dbReference type="SAM" id="Phobius"/>
    </source>
</evidence>
<dbReference type="CDD" id="cd11296">
    <property type="entry name" value="O-FucT_like"/>
    <property type="match status" value="1"/>
</dbReference>
<reference evidence="3 4" key="1">
    <citation type="journal article" date="2020" name="ISME J.">
        <title>Uncovering the hidden diversity of litter-decomposition mechanisms in mushroom-forming fungi.</title>
        <authorList>
            <person name="Floudas D."/>
            <person name="Bentzer J."/>
            <person name="Ahren D."/>
            <person name="Johansson T."/>
            <person name="Persson P."/>
            <person name="Tunlid A."/>
        </authorList>
    </citation>
    <scope>NUCLEOTIDE SEQUENCE [LARGE SCALE GENOMIC DNA]</scope>
    <source>
        <strain evidence="3 4">CBS 175.51</strain>
    </source>
</reference>
<dbReference type="Gene3D" id="3.40.50.11350">
    <property type="match status" value="1"/>
</dbReference>
<keyword evidence="2" id="KW-0472">Membrane</keyword>
<feature type="region of interest" description="Disordered" evidence="1">
    <location>
        <begin position="1"/>
        <end position="21"/>
    </location>
</feature>
<dbReference type="OrthoDB" id="2559662at2759"/>
<evidence type="ECO:0000313" key="4">
    <source>
        <dbReference type="Proteomes" id="UP000541558"/>
    </source>
</evidence>
<dbReference type="Proteomes" id="UP000541558">
    <property type="component" value="Unassembled WGS sequence"/>
</dbReference>
<organism evidence="3 4">
    <name type="scientific">Ephemerocybe angulata</name>
    <dbReference type="NCBI Taxonomy" id="980116"/>
    <lineage>
        <taxon>Eukaryota</taxon>
        <taxon>Fungi</taxon>
        <taxon>Dikarya</taxon>
        <taxon>Basidiomycota</taxon>
        <taxon>Agaricomycotina</taxon>
        <taxon>Agaricomycetes</taxon>
        <taxon>Agaricomycetidae</taxon>
        <taxon>Agaricales</taxon>
        <taxon>Agaricineae</taxon>
        <taxon>Psathyrellaceae</taxon>
        <taxon>Ephemerocybe</taxon>
    </lineage>
</organism>
<accession>A0A8H5AZ63</accession>
<evidence type="ECO:0000256" key="1">
    <source>
        <dbReference type="SAM" id="MobiDB-lite"/>
    </source>
</evidence>
<sequence length="493" mass="56879">MPERDDTLDGPLLPMEMEGESTEKRRPWYKSKIVLSVLGAAIFFLLVILVVLWAAKSRKTGDEPGSEDGDLDRPPRYHNLFETQKKLPQHDLNLPFPEGATGRYVKFTAQSGQRLLGWNNVFTELLLHNYLAYKSRRGYVFGDYFWAPEHYPWPEDKALEKPARTPISALISGPTAGGPWPPGDPAPRSIHEDHWPLVCPPEKVKKIWTTKVKEEYKMRDNGTGKYIFNVWKKILLDDPAQCIEVTQPTIEEDPWPEVFDLFLLGGPRILDFLDEFRESLVSQGLKASPVVERSIQRNTHLFQTPETVHHNPFSRVLAVHIRRGDYVGHCKNLAAWHAGFYGWNQLPWLPDRYAPPTPEPGNYTEEYLSHCLPEMDHIIKRIEDARDDWEKETFAGQKLESHYIHTIYILTNALPEWHDEFAEKLKHDHKWNVVTSHDIVFGDAQEKDVGMAIDMELARRAGIFLGNGWSSFTSNIVHQRLIDKKTALSNRFF</sequence>
<feature type="transmembrane region" description="Helical" evidence="2">
    <location>
        <begin position="33"/>
        <end position="55"/>
    </location>
</feature>
<dbReference type="EMBL" id="JAACJK010000223">
    <property type="protein sequence ID" value="KAF5313667.1"/>
    <property type="molecule type" value="Genomic_DNA"/>
</dbReference>